<dbReference type="PROSITE" id="PS51819">
    <property type="entry name" value="VOC"/>
    <property type="match status" value="1"/>
</dbReference>
<dbReference type="InterPro" id="IPR037523">
    <property type="entry name" value="VOC_core"/>
</dbReference>
<dbReference type="GO" id="GO:0046677">
    <property type="term" value="P:response to antibiotic"/>
    <property type="evidence" value="ECO:0007669"/>
    <property type="project" value="UniProtKB-KW"/>
</dbReference>
<dbReference type="GO" id="GO:0051213">
    <property type="term" value="F:dioxygenase activity"/>
    <property type="evidence" value="ECO:0007669"/>
    <property type="project" value="UniProtKB-KW"/>
</dbReference>
<name>A0A840R900_9NEIS</name>
<keyword evidence="5" id="KW-0456">Lyase</keyword>
<dbReference type="EMBL" id="JACHHN010000001">
    <property type="protein sequence ID" value="MBB5189839.1"/>
    <property type="molecule type" value="Genomic_DNA"/>
</dbReference>
<dbReference type="InterPro" id="IPR004360">
    <property type="entry name" value="Glyas_Fos-R_dOase_dom"/>
</dbReference>
<comment type="caution">
    <text evidence="5">The sequence shown here is derived from an EMBL/GenBank/DDBJ whole genome shotgun (WGS) entry which is preliminary data.</text>
</comment>
<evidence type="ECO:0000256" key="2">
    <source>
        <dbReference type="ARBA" id="ARBA00021572"/>
    </source>
</evidence>
<dbReference type="CDD" id="cd08349">
    <property type="entry name" value="BLMA_like"/>
    <property type="match status" value="1"/>
</dbReference>
<proteinExistence type="inferred from homology"/>
<dbReference type="Proteomes" id="UP000543030">
    <property type="component" value="Unassembled WGS sequence"/>
</dbReference>
<feature type="domain" description="VOC" evidence="4">
    <location>
        <begin position="4"/>
        <end position="114"/>
    </location>
</feature>
<accession>A0A840R900</accession>
<evidence type="ECO:0000313" key="5">
    <source>
        <dbReference type="EMBL" id="MBB5189839.1"/>
    </source>
</evidence>
<protein>
    <recommendedName>
        <fullName evidence="2">Bleomycin resistance protein</fullName>
    </recommendedName>
</protein>
<keyword evidence="3" id="KW-0046">Antibiotic resistance</keyword>
<sequence length="136" mass="15670">MTATIQSMVPILASLDFEVTLDFYCNKLGFESLHWADDYLIVGRDEVELHFWLCSERYVAEHTACYVHTEDIGALHKSFQSMGLKVRTPVQQPWHMKEMIVIDPHGNLLRFGEPTRIRSAVRMSQAGKERATARMD</sequence>
<dbReference type="SUPFAM" id="SSF54593">
    <property type="entry name" value="Glyoxalase/Bleomycin resistance protein/Dihydroxybiphenyl dioxygenase"/>
    <property type="match status" value="1"/>
</dbReference>
<dbReference type="InterPro" id="IPR029068">
    <property type="entry name" value="Glyas_Bleomycin-R_OHBP_Dase"/>
</dbReference>
<evidence type="ECO:0000256" key="3">
    <source>
        <dbReference type="ARBA" id="ARBA00023251"/>
    </source>
</evidence>
<comment type="similarity">
    <text evidence="1">Belongs to the bleomycin resistance protein family.</text>
</comment>
<dbReference type="RefSeq" id="WP_184097281.1">
    <property type="nucleotide sequence ID" value="NZ_JACHHN010000001.1"/>
</dbReference>
<organism evidence="5 6">
    <name type="scientific">Silvimonas terrae</name>
    <dbReference type="NCBI Taxonomy" id="300266"/>
    <lineage>
        <taxon>Bacteria</taxon>
        <taxon>Pseudomonadati</taxon>
        <taxon>Pseudomonadota</taxon>
        <taxon>Betaproteobacteria</taxon>
        <taxon>Neisseriales</taxon>
        <taxon>Chitinibacteraceae</taxon>
        <taxon>Silvimonas</taxon>
    </lineage>
</organism>
<evidence type="ECO:0000259" key="4">
    <source>
        <dbReference type="PROSITE" id="PS51819"/>
    </source>
</evidence>
<dbReference type="Pfam" id="PF00903">
    <property type="entry name" value="Glyoxalase"/>
    <property type="match status" value="1"/>
</dbReference>
<keyword evidence="5" id="KW-0223">Dioxygenase</keyword>
<reference evidence="5 6" key="1">
    <citation type="submission" date="2020-08" db="EMBL/GenBank/DDBJ databases">
        <title>Genomic Encyclopedia of Type Strains, Phase IV (KMG-IV): sequencing the most valuable type-strain genomes for metagenomic binning, comparative biology and taxonomic classification.</title>
        <authorList>
            <person name="Goeker M."/>
        </authorList>
    </citation>
    <scope>NUCLEOTIDE SEQUENCE [LARGE SCALE GENOMIC DNA]</scope>
    <source>
        <strain evidence="5 6">DSM 18233</strain>
    </source>
</reference>
<gene>
    <name evidence="5" type="ORF">HNQ50_000549</name>
</gene>
<keyword evidence="5" id="KW-0560">Oxidoreductase</keyword>
<dbReference type="Gene3D" id="3.10.180.10">
    <property type="entry name" value="2,3-Dihydroxybiphenyl 1,2-Dioxygenase, domain 1"/>
    <property type="match status" value="1"/>
</dbReference>
<dbReference type="InterPro" id="IPR000335">
    <property type="entry name" value="Bleomycin-R"/>
</dbReference>
<evidence type="ECO:0000256" key="1">
    <source>
        <dbReference type="ARBA" id="ARBA00011051"/>
    </source>
</evidence>
<evidence type="ECO:0000313" key="6">
    <source>
        <dbReference type="Proteomes" id="UP000543030"/>
    </source>
</evidence>
<dbReference type="AlphaFoldDB" id="A0A840R900"/>
<keyword evidence="6" id="KW-1185">Reference proteome</keyword>
<dbReference type="GO" id="GO:0016829">
    <property type="term" value="F:lyase activity"/>
    <property type="evidence" value="ECO:0007669"/>
    <property type="project" value="UniProtKB-KW"/>
</dbReference>